<proteinExistence type="predicted"/>
<reference evidence="3 4" key="1">
    <citation type="submission" date="2024-04" db="EMBL/GenBank/DDBJ databases">
        <title>Novel species of the genus Ideonella isolated from streams.</title>
        <authorList>
            <person name="Lu H."/>
        </authorList>
    </citation>
    <scope>NUCLEOTIDE SEQUENCE [LARGE SCALE GENOMIC DNA]</scope>
    <source>
        <strain evidence="3 4">DXS22W</strain>
    </source>
</reference>
<dbReference type="Pfam" id="PF01381">
    <property type="entry name" value="HTH_3"/>
    <property type="match status" value="1"/>
</dbReference>
<dbReference type="PROSITE" id="PS50943">
    <property type="entry name" value="HTH_CROC1"/>
    <property type="match status" value="1"/>
</dbReference>
<organism evidence="3 4">
    <name type="scientific">Pseudaquabacterium inlustre</name>
    <dbReference type="NCBI Taxonomy" id="2984192"/>
    <lineage>
        <taxon>Bacteria</taxon>
        <taxon>Pseudomonadati</taxon>
        <taxon>Pseudomonadota</taxon>
        <taxon>Betaproteobacteria</taxon>
        <taxon>Burkholderiales</taxon>
        <taxon>Sphaerotilaceae</taxon>
        <taxon>Pseudaquabacterium</taxon>
    </lineage>
</organism>
<keyword evidence="1" id="KW-0238">DNA-binding</keyword>
<feature type="domain" description="HTH cro/C1-type" evidence="2">
    <location>
        <begin position="33"/>
        <end position="78"/>
    </location>
</feature>
<dbReference type="InterPro" id="IPR010982">
    <property type="entry name" value="Lambda_DNA-bd_dom_sf"/>
</dbReference>
<dbReference type="CDD" id="cd00093">
    <property type="entry name" value="HTH_XRE"/>
    <property type="match status" value="1"/>
</dbReference>
<accession>A0ABU9CJH3</accession>
<dbReference type="RefSeq" id="WP_341411698.1">
    <property type="nucleotide sequence ID" value="NZ_JBBUTH010000008.1"/>
</dbReference>
<sequence length="116" mass="12998">MRAPMLHPSGVPRRAPVHPGRFLQRYVLAPMAISQSEAARRLGISRRRVNEIVMGHRAMSPDTAIRCALAFGLPADEWLALQAQWDSYHAWKQLRRTLAPRTAAPAGRPTARRRAA</sequence>
<dbReference type="EMBL" id="JBBUTH010000008">
    <property type="protein sequence ID" value="MEK8052002.1"/>
    <property type="molecule type" value="Genomic_DNA"/>
</dbReference>
<dbReference type="InterPro" id="IPR013430">
    <property type="entry name" value="Toxin_antidote_HigA"/>
</dbReference>
<dbReference type="PANTHER" id="PTHR36924:SF1">
    <property type="entry name" value="ANTITOXIN HIGA-1"/>
    <property type="match status" value="1"/>
</dbReference>
<keyword evidence="4" id="KW-1185">Reference proteome</keyword>
<evidence type="ECO:0000256" key="1">
    <source>
        <dbReference type="ARBA" id="ARBA00023125"/>
    </source>
</evidence>
<comment type="caution">
    <text evidence="3">The sequence shown here is derived from an EMBL/GenBank/DDBJ whole genome shotgun (WGS) entry which is preliminary data.</text>
</comment>
<dbReference type="PANTHER" id="PTHR36924">
    <property type="entry name" value="ANTITOXIN HIGA-1"/>
    <property type="match status" value="1"/>
</dbReference>
<gene>
    <name evidence="3" type="ORF">AACH10_17250</name>
</gene>
<dbReference type="SMART" id="SM00530">
    <property type="entry name" value="HTH_XRE"/>
    <property type="match status" value="1"/>
</dbReference>
<dbReference type="NCBIfam" id="TIGR02607">
    <property type="entry name" value="antidote_HigA"/>
    <property type="match status" value="1"/>
</dbReference>
<dbReference type="InterPro" id="IPR001387">
    <property type="entry name" value="Cro/C1-type_HTH"/>
</dbReference>
<name>A0ABU9CJH3_9BURK</name>
<evidence type="ECO:0000313" key="4">
    <source>
        <dbReference type="Proteomes" id="UP001365405"/>
    </source>
</evidence>
<dbReference type="SUPFAM" id="SSF47413">
    <property type="entry name" value="lambda repressor-like DNA-binding domains"/>
    <property type="match status" value="1"/>
</dbReference>
<evidence type="ECO:0000259" key="2">
    <source>
        <dbReference type="PROSITE" id="PS50943"/>
    </source>
</evidence>
<dbReference type="Gene3D" id="1.10.260.40">
    <property type="entry name" value="lambda repressor-like DNA-binding domains"/>
    <property type="match status" value="1"/>
</dbReference>
<protein>
    <submittedName>
        <fullName evidence="3">HigA family addiction module antitoxin</fullName>
    </submittedName>
</protein>
<dbReference type="Proteomes" id="UP001365405">
    <property type="component" value="Unassembled WGS sequence"/>
</dbReference>
<evidence type="ECO:0000313" key="3">
    <source>
        <dbReference type="EMBL" id="MEK8052002.1"/>
    </source>
</evidence>